<sequence length="54" mass="6037">MSRQLSARGPVRVELARSRFVKTSGAARELWAQVRIDNGAYERADVQVFDDADA</sequence>
<dbReference type="AlphaFoldDB" id="D0LSM4"/>
<evidence type="ECO:0000313" key="1">
    <source>
        <dbReference type="EMBL" id="ACY17246.1"/>
    </source>
</evidence>
<dbReference type="STRING" id="502025.Hoch_4756"/>
<proteinExistence type="predicted"/>
<dbReference type="KEGG" id="hoh:Hoch_4756"/>
<evidence type="ECO:0000313" key="2">
    <source>
        <dbReference type="Proteomes" id="UP000001880"/>
    </source>
</evidence>
<dbReference type="RefSeq" id="WP_012829844.1">
    <property type="nucleotide sequence ID" value="NC_013440.1"/>
</dbReference>
<dbReference type="EMBL" id="CP001804">
    <property type="protein sequence ID" value="ACY17246.1"/>
    <property type="molecule type" value="Genomic_DNA"/>
</dbReference>
<keyword evidence="2" id="KW-1185">Reference proteome</keyword>
<dbReference type="HOGENOM" id="CLU_3044022_0_0_7"/>
<protein>
    <submittedName>
        <fullName evidence="1">Uncharacterized protein</fullName>
    </submittedName>
</protein>
<organism evidence="1 2">
    <name type="scientific">Haliangium ochraceum (strain DSM 14365 / JCM 11303 / SMP-2)</name>
    <dbReference type="NCBI Taxonomy" id="502025"/>
    <lineage>
        <taxon>Bacteria</taxon>
        <taxon>Pseudomonadati</taxon>
        <taxon>Myxococcota</taxon>
        <taxon>Polyangia</taxon>
        <taxon>Haliangiales</taxon>
        <taxon>Kofleriaceae</taxon>
        <taxon>Haliangium</taxon>
    </lineage>
</organism>
<gene>
    <name evidence="1" type="ordered locus">Hoch_4756</name>
</gene>
<dbReference type="Proteomes" id="UP000001880">
    <property type="component" value="Chromosome"/>
</dbReference>
<reference evidence="1 2" key="1">
    <citation type="journal article" date="2010" name="Stand. Genomic Sci.">
        <title>Complete genome sequence of Haliangium ochraceum type strain (SMP-2).</title>
        <authorList>
            <consortium name="US DOE Joint Genome Institute (JGI-PGF)"/>
            <person name="Ivanova N."/>
            <person name="Daum C."/>
            <person name="Lang E."/>
            <person name="Abt B."/>
            <person name="Kopitz M."/>
            <person name="Saunders E."/>
            <person name="Lapidus A."/>
            <person name="Lucas S."/>
            <person name="Glavina Del Rio T."/>
            <person name="Nolan M."/>
            <person name="Tice H."/>
            <person name="Copeland A."/>
            <person name="Cheng J.F."/>
            <person name="Chen F."/>
            <person name="Bruce D."/>
            <person name="Goodwin L."/>
            <person name="Pitluck S."/>
            <person name="Mavromatis K."/>
            <person name="Pati A."/>
            <person name="Mikhailova N."/>
            <person name="Chen A."/>
            <person name="Palaniappan K."/>
            <person name="Land M."/>
            <person name="Hauser L."/>
            <person name="Chang Y.J."/>
            <person name="Jeffries C.D."/>
            <person name="Detter J.C."/>
            <person name="Brettin T."/>
            <person name="Rohde M."/>
            <person name="Goker M."/>
            <person name="Bristow J."/>
            <person name="Markowitz V."/>
            <person name="Eisen J.A."/>
            <person name="Hugenholtz P."/>
            <person name="Kyrpides N.C."/>
            <person name="Klenk H.P."/>
        </authorList>
    </citation>
    <scope>NUCLEOTIDE SEQUENCE [LARGE SCALE GENOMIC DNA]</scope>
    <source>
        <strain evidence="2">DSM 14365 / CIP 107738 / JCM 11303 / AJ 13395 / SMP-2</strain>
    </source>
</reference>
<name>D0LSM4_HALO1</name>
<accession>D0LSM4</accession>